<name>A0A9P9I8F2_9PLEO</name>
<keyword evidence="3" id="KW-1185">Reference proteome</keyword>
<dbReference type="Gene3D" id="1.25.40.10">
    <property type="entry name" value="Tetratricopeptide repeat domain"/>
    <property type="match status" value="1"/>
</dbReference>
<dbReference type="PANTHER" id="PTHR10622:SF10">
    <property type="entry name" value="HET DOMAIN-CONTAINING PROTEIN"/>
    <property type="match status" value="1"/>
</dbReference>
<dbReference type="Gene3D" id="3.40.50.300">
    <property type="entry name" value="P-loop containing nucleotide triphosphate hydrolases"/>
    <property type="match status" value="1"/>
</dbReference>
<dbReference type="Pfam" id="PF06985">
    <property type="entry name" value="HET"/>
    <property type="match status" value="1"/>
</dbReference>
<organism evidence="2 3">
    <name type="scientific">Dendryphion nanum</name>
    <dbReference type="NCBI Taxonomy" id="256645"/>
    <lineage>
        <taxon>Eukaryota</taxon>
        <taxon>Fungi</taxon>
        <taxon>Dikarya</taxon>
        <taxon>Ascomycota</taxon>
        <taxon>Pezizomycotina</taxon>
        <taxon>Dothideomycetes</taxon>
        <taxon>Pleosporomycetidae</taxon>
        <taxon>Pleosporales</taxon>
        <taxon>Torulaceae</taxon>
        <taxon>Dendryphion</taxon>
    </lineage>
</organism>
<comment type="caution">
    <text evidence="2">The sequence shown here is derived from an EMBL/GenBank/DDBJ whole genome shotgun (WGS) entry which is preliminary data.</text>
</comment>
<sequence length="710" mass="80370">MRLLHFDHARRLISTDFRGKTIPPYAILSHRWGDDEVLFQDLGSDIYKDKDGYRKIEFCAKQAAQDQLQYFWIDTCCINKWDRRELSKAINSMFRWYQNAAKCYVFLWDVSVPTAIETPQLRNWEASFRASDWFKRGWTLQELIAPVSVDFFSCKEQWLGNKISLGLLIHEITRIPLQALQNCPLDKFTIAERKGWAANRETKEEEDNVYCLLGILNVSMPILYNEGKEKAWKRLHDEVEAATSASFILVELEASFFKDKQTTTIAIVGPGGTGKSQLALELAYKTREKSKTISIFWVDAGDMEILHQGYSNIAQKLNLPGWEDDKADVKTLVKQHLSTKGAGQWLLIFDNTDNITVGSGGLPTAHGASVVDYLPKSDLCSIVFTTTNYDTAEGLAPQNTGQQQEAGLLLEELFYLPLAIVQAAAYINSTGVMLQEYRSKLARQEEALERSSESSEGAPQEYGTKRPVATTLLISLDHIRSTSSLAANYLFFAASVDRKDIPLDLLEASSPLEKEDAVRLLSSYTLVTRRPADSALDLHRLVHRALREWLEKEDRLGQWTENAAKRLLHVFPDDNHNSRSKWRRLLPHALYALSNSLTERESEERLGLAWKCALTLYSDGRYNEAGKLFVQVMETRKKVLGDEHPSTLTSMNNLAFTLRALGQRDSAISTMRTCVSLRTQVLGTHHPHTVSSLDTLDTWCIEIVGTTSDT</sequence>
<dbReference type="InterPro" id="IPR027417">
    <property type="entry name" value="P-loop_NTPase"/>
</dbReference>
<dbReference type="Pfam" id="PF13424">
    <property type="entry name" value="TPR_12"/>
    <property type="match status" value="1"/>
</dbReference>
<dbReference type="EMBL" id="JAGMWT010000023">
    <property type="protein sequence ID" value="KAH7111828.1"/>
    <property type="molecule type" value="Genomic_DNA"/>
</dbReference>
<evidence type="ECO:0000313" key="2">
    <source>
        <dbReference type="EMBL" id="KAH7111828.1"/>
    </source>
</evidence>
<protein>
    <submittedName>
        <fullName evidence="2">Heterokaryon incompatibility protein-domain-containing protein</fullName>
    </submittedName>
</protein>
<dbReference type="OrthoDB" id="674604at2759"/>
<feature type="domain" description="Heterokaryon incompatibility" evidence="1">
    <location>
        <begin position="25"/>
        <end position="107"/>
    </location>
</feature>
<dbReference type="InterPro" id="IPR010730">
    <property type="entry name" value="HET"/>
</dbReference>
<evidence type="ECO:0000259" key="1">
    <source>
        <dbReference type="Pfam" id="PF06985"/>
    </source>
</evidence>
<dbReference type="PANTHER" id="PTHR10622">
    <property type="entry name" value="HET DOMAIN-CONTAINING PROTEIN"/>
    <property type="match status" value="1"/>
</dbReference>
<reference evidence="2" key="1">
    <citation type="journal article" date="2021" name="Nat. Commun.">
        <title>Genetic determinants of endophytism in the Arabidopsis root mycobiome.</title>
        <authorList>
            <person name="Mesny F."/>
            <person name="Miyauchi S."/>
            <person name="Thiergart T."/>
            <person name="Pickel B."/>
            <person name="Atanasova L."/>
            <person name="Karlsson M."/>
            <person name="Huettel B."/>
            <person name="Barry K.W."/>
            <person name="Haridas S."/>
            <person name="Chen C."/>
            <person name="Bauer D."/>
            <person name="Andreopoulos W."/>
            <person name="Pangilinan J."/>
            <person name="LaButti K."/>
            <person name="Riley R."/>
            <person name="Lipzen A."/>
            <person name="Clum A."/>
            <person name="Drula E."/>
            <person name="Henrissat B."/>
            <person name="Kohler A."/>
            <person name="Grigoriev I.V."/>
            <person name="Martin F.M."/>
            <person name="Hacquard S."/>
        </authorList>
    </citation>
    <scope>NUCLEOTIDE SEQUENCE</scope>
    <source>
        <strain evidence="2">MPI-CAGE-CH-0243</strain>
    </source>
</reference>
<accession>A0A9P9I8F2</accession>
<dbReference type="SUPFAM" id="SSF52540">
    <property type="entry name" value="P-loop containing nucleoside triphosphate hydrolases"/>
    <property type="match status" value="1"/>
</dbReference>
<gene>
    <name evidence="2" type="ORF">B0J11DRAFT_619833</name>
</gene>
<dbReference type="InterPro" id="IPR011990">
    <property type="entry name" value="TPR-like_helical_dom_sf"/>
</dbReference>
<evidence type="ECO:0000313" key="3">
    <source>
        <dbReference type="Proteomes" id="UP000700596"/>
    </source>
</evidence>
<dbReference type="Proteomes" id="UP000700596">
    <property type="component" value="Unassembled WGS sequence"/>
</dbReference>
<dbReference type="AlphaFoldDB" id="A0A9P9I8F2"/>
<dbReference type="SUPFAM" id="SSF48452">
    <property type="entry name" value="TPR-like"/>
    <property type="match status" value="1"/>
</dbReference>
<proteinExistence type="predicted"/>